<proteinExistence type="predicted"/>
<evidence type="ECO:0000313" key="1">
    <source>
        <dbReference type="EMBL" id="GHB79724.1"/>
    </source>
</evidence>
<dbReference type="RefSeq" id="WP_189566076.1">
    <property type="nucleotide sequence ID" value="NZ_BMXF01000004.1"/>
</dbReference>
<keyword evidence="2" id="KW-1185">Reference proteome</keyword>
<dbReference type="Proteomes" id="UP000598271">
    <property type="component" value="Unassembled WGS sequence"/>
</dbReference>
<sequence>MKKSAKLLAICLPVLFTSCEKPLCNEKPNDETAGIVVRVLPENYLAYRQEVGDLARDGIHLTTEEQYRQVFDHCCAGKLESVDFSKYDVLGASTINQGVGSTYMRDVQVDSLSKKIKYTITERYCRKSSPVDGKGNFVVVPKLPIGYSVEYVRK</sequence>
<dbReference type="EMBL" id="BMXF01000004">
    <property type="protein sequence ID" value="GHB79724.1"/>
    <property type="molecule type" value="Genomic_DNA"/>
</dbReference>
<gene>
    <name evidence="1" type="ORF">GCM10007390_37330</name>
</gene>
<dbReference type="PROSITE" id="PS51257">
    <property type="entry name" value="PROKAR_LIPOPROTEIN"/>
    <property type="match status" value="1"/>
</dbReference>
<protein>
    <recommendedName>
        <fullName evidence="3">Lipoprotein</fullName>
    </recommendedName>
</protein>
<evidence type="ECO:0008006" key="3">
    <source>
        <dbReference type="Google" id="ProtNLM"/>
    </source>
</evidence>
<name>A0A8J3GAB8_9BACT</name>
<comment type="caution">
    <text evidence="1">The sequence shown here is derived from an EMBL/GenBank/DDBJ whole genome shotgun (WGS) entry which is preliminary data.</text>
</comment>
<organism evidence="1 2">
    <name type="scientific">Persicitalea jodogahamensis</name>
    <dbReference type="NCBI Taxonomy" id="402147"/>
    <lineage>
        <taxon>Bacteria</taxon>
        <taxon>Pseudomonadati</taxon>
        <taxon>Bacteroidota</taxon>
        <taxon>Cytophagia</taxon>
        <taxon>Cytophagales</taxon>
        <taxon>Spirosomataceae</taxon>
        <taxon>Persicitalea</taxon>
    </lineage>
</organism>
<dbReference type="AlphaFoldDB" id="A0A8J3GAB8"/>
<evidence type="ECO:0000313" key="2">
    <source>
        <dbReference type="Proteomes" id="UP000598271"/>
    </source>
</evidence>
<reference evidence="1 2" key="1">
    <citation type="journal article" date="2014" name="Int. J. Syst. Evol. Microbiol.">
        <title>Complete genome sequence of Corynebacterium casei LMG S-19264T (=DSM 44701T), isolated from a smear-ripened cheese.</title>
        <authorList>
            <consortium name="US DOE Joint Genome Institute (JGI-PGF)"/>
            <person name="Walter F."/>
            <person name="Albersmeier A."/>
            <person name="Kalinowski J."/>
            <person name="Ruckert C."/>
        </authorList>
    </citation>
    <scope>NUCLEOTIDE SEQUENCE [LARGE SCALE GENOMIC DNA]</scope>
    <source>
        <strain evidence="1 2">KCTC 12866</strain>
    </source>
</reference>
<accession>A0A8J3GAB8</accession>